<dbReference type="PANTHER" id="PTHR24321">
    <property type="entry name" value="DEHYDROGENASES, SHORT CHAIN"/>
    <property type="match status" value="1"/>
</dbReference>
<reference evidence="4" key="1">
    <citation type="journal article" date="2019" name="Int. J. Syst. Evol. Microbiol.">
        <title>The Global Catalogue of Microorganisms (GCM) 10K type strain sequencing project: providing services to taxonomists for standard genome sequencing and annotation.</title>
        <authorList>
            <consortium name="The Broad Institute Genomics Platform"/>
            <consortium name="The Broad Institute Genome Sequencing Center for Infectious Disease"/>
            <person name="Wu L."/>
            <person name="Ma J."/>
        </authorList>
    </citation>
    <scope>NUCLEOTIDE SEQUENCE [LARGE SCALE GENOMIC DNA]</scope>
    <source>
        <strain evidence="4">JCM 13249</strain>
    </source>
</reference>
<evidence type="ECO:0000313" key="3">
    <source>
        <dbReference type="EMBL" id="GAA1760274.1"/>
    </source>
</evidence>
<dbReference type="PRINTS" id="PR00081">
    <property type="entry name" value="GDHRDH"/>
</dbReference>
<evidence type="ECO:0000256" key="2">
    <source>
        <dbReference type="ARBA" id="ARBA00023002"/>
    </source>
</evidence>
<dbReference type="InterPro" id="IPR036291">
    <property type="entry name" value="NAD(P)-bd_dom_sf"/>
</dbReference>
<dbReference type="CDD" id="cd05233">
    <property type="entry name" value="SDR_c"/>
    <property type="match status" value="1"/>
</dbReference>
<keyword evidence="2" id="KW-0560">Oxidoreductase</keyword>
<evidence type="ECO:0000313" key="4">
    <source>
        <dbReference type="Proteomes" id="UP001500655"/>
    </source>
</evidence>
<evidence type="ECO:0000256" key="1">
    <source>
        <dbReference type="ARBA" id="ARBA00006484"/>
    </source>
</evidence>
<dbReference type="SUPFAM" id="SSF51735">
    <property type="entry name" value="NAD(P)-binding Rossmann-fold domains"/>
    <property type="match status" value="1"/>
</dbReference>
<keyword evidence="4" id="KW-1185">Reference proteome</keyword>
<dbReference type="Proteomes" id="UP001500655">
    <property type="component" value="Unassembled WGS sequence"/>
</dbReference>
<comment type="caution">
    <text evidence="3">The sequence shown here is derived from an EMBL/GenBank/DDBJ whole genome shotgun (WGS) entry which is preliminary data.</text>
</comment>
<dbReference type="EMBL" id="BAAALS010000016">
    <property type="protein sequence ID" value="GAA1760274.1"/>
    <property type="molecule type" value="Genomic_DNA"/>
</dbReference>
<organism evidence="3 4">
    <name type="scientific">Luedemannella helvata</name>
    <dbReference type="NCBI Taxonomy" id="349315"/>
    <lineage>
        <taxon>Bacteria</taxon>
        <taxon>Bacillati</taxon>
        <taxon>Actinomycetota</taxon>
        <taxon>Actinomycetes</taxon>
        <taxon>Micromonosporales</taxon>
        <taxon>Micromonosporaceae</taxon>
        <taxon>Luedemannella</taxon>
    </lineage>
</organism>
<dbReference type="Pfam" id="PF13561">
    <property type="entry name" value="adh_short_C2"/>
    <property type="match status" value="1"/>
</dbReference>
<sequence length="248" mass="25406">MPGDPTVIVTGGRGSIGRETIARLAARGCPVVALDREPLAPQTAALVARELTVDLLDDDAVAAALASAADLPPPRHVIGIAGGGDAEELSQADPATEPLEVFARVVENNLHIAFTTIRHAVPLLRQATGHRSITLVGSINAYGGYGAPGYSAAKAGLSGLVNALATPLGAEGIGISCVALGTVDTDNLRHLDEVRGRVYNPDAIAARAPLRRILTPGEVADALVAFALDTPGLTGTTITLDNGQTRIR</sequence>
<proteinExistence type="inferred from homology"/>
<dbReference type="InterPro" id="IPR002347">
    <property type="entry name" value="SDR_fam"/>
</dbReference>
<name>A0ABN2KME4_9ACTN</name>
<accession>A0ABN2KME4</accession>
<dbReference type="Gene3D" id="3.40.50.720">
    <property type="entry name" value="NAD(P)-binding Rossmann-like Domain"/>
    <property type="match status" value="1"/>
</dbReference>
<protein>
    <submittedName>
        <fullName evidence="3">SDR family oxidoreductase</fullName>
    </submittedName>
</protein>
<dbReference type="PANTHER" id="PTHR24321:SF8">
    <property type="entry name" value="ESTRADIOL 17-BETA-DEHYDROGENASE 8-RELATED"/>
    <property type="match status" value="1"/>
</dbReference>
<dbReference type="RefSeq" id="WP_344082743.1">
    <property type="nucleotide sequence ID" value="NZ_BAAALS010000016.1"/>
</dbReference>
<gene>
    <name evidence="3" type="ORF">GCM10009681_34360</name>
</gene>
<comment type="similarity">
    <text evidence="1">Belongs to the short-chain dehydrogenases/reductases (SDR) family.</text>
</comment>